<dbReference type="Proteomes" id="UP001491552">
    <property type="component" value="Unassembled WGS sequence"/>
</dbReference>
<organism evidence="9 10">
    <name type="scientific">Faecousia intestinalis</name>
    <dbReference type="NCBI Taxonomy" id="3133167"/>
    <lineage>
        <taxon>Bacteria</taxon>
        <taxon>Bacillati</taxon>
        <taxon>Bacillota</taxon>
        <taxon>Clostridia</taxon>
        <taxon>Eubacteriales</taxon>
        <taxon>Oscillospiraceae</taxon>
        <taxon>Faecousia</taxon>
    </lineage>
</organism>
<reference evidence="9 10" key="1">
    <citation type="submission" date="2024-03" db="EMBL/GenBank/DDBJ databases">
        <title>Human intestinal bacterial collection.</title>
        <authorList>
            <person name="Pauvert C."/>
            <person name="Hitch T.C.A."/>
            <person name="Clavel T."/>
        </authorList>
    </citation>
    <scope>NUCLEOTIDE SEQUENCE [LARGE SCALE GENOMIC DNA]</scope>
    <source>
        <strain evidence="9 10">CLA-AA-H192</strain>
    </source>
</reference>
<keyword evidence="6 7" id="KW-0472">Membrane</keyword>
<feature type="transmembrane region" description="Helical" evidence="7">
    <location>
        <begin position="215"/>
        <end position="236"/>
    </location>
</feature>
<evidence type="ECO:0000256" key="5">
    <source>
        <dbReference type="ARBA" id="ARBA00022989"/>
    </source>
</evidence>
<evidence type="ECO:0000256" key="2">
    <source>
        <dbReference type="ARBA" id="ARBA00007400"/>
    </source>
</evidence>
<keyword evidence="5 7" id="KW-1133">Transmembrane helix</keyword>
<keyword evidence="3" id="KW-1003">Cell membrane</keyword>
<feature type="transmembrane region" description="Helical" evidence="7">
    <location>
        <begin position="43"/>
        <end position="65"/>
    </location>
</feature>
<evidence type="ECO:0000313" key="10">
    <source>
        <dbReference type="Proteomes" id="UP001491552"/>
    </source>
</evidence>
<keyword evidence="9" id="KW-0012">Acyltransferase</keyword>
<feature type="transmembrane region" description="Helical" evidence="7">
    <location>
        <begin position="248"/>
        <end position="268"/>
    </location>
</feature>
<accession>A0ABV1G780</accession>
<name>A0ABV1G780_9FIRM</name>
<comment type="similarity">
    <text evidence="2">Belongs to the acyltransferase 3 family.</text>
</comment>
<dbReference type="PANTHER" id="PTHR40074">
    <property type="entry name" value="O-ACETYLTRANSFERASE WECH"/>
    <property type="match status" value="1"/>
</dbReference>
<feature type="transmembrane region" description="Helical" evidence="7">
    <location>
        <begin position="183"/>
        <end position="203"/>
    </location>
</feature>
<feature type="transmembrane region" description="Helical" evidence="7">
    <location>
        <begin position="280"/>
        <end position="298"/>
    </location>
</feature>
<dbReference type="PANTHER" id="PTHR40074:SF2">
    <property type="entry name" value="O-ACETYLTRANSFERASE WECH"/>
    <property type="match status" value="1"/>
</dbReference>
<dbReference type="InterPro" id="IPR002656">
    <property type="entry name" value="Acyl_transf_3_dom"/>
</dbReference>
<dbReference type="GO" id="GO:0016746">
    <property type="term" value="F:acyltransferase activity"/>
    <property type="evidence" value="ECO:0007669"/>
    <property type="project" value="UniProtKB-KW"/>
</dbReference>
<keyword evidence="4 7" id="KW-0812">Transmembrane</keyword>
<feature type="transmembrane region" description="Helical" evidence="7">
    <location>
        <begin position="152"/>
        <end position="171"/>
    </location>
</feature>
<evidence type="ECO:0000256" key="1">
    <source>
        <dbReference type="ARBA" id="ARBA00004651"/>
    </source>
</evidence>
<evidence type="ECO:0000259" key="8">
    <source>
        <dbReference type="Pfam" id="PF01757"/>
    </source>
</evidence>
<evidence type="ECO:0000256" key="6">
    <source>
        <dbReference type="ARBA" id="ARBA00023136"/>
    </source>
</evidence>
<feature type="transmembrane region" description="Helical" evidence="7">
    <location>
        <begin position="310"/>
        <end position="327"/>
    </location>
</feature>
<evidence type="ECO:0000256" key="3">
    <source>
        <dbReference type="ARBA" id="ARBA00022475"/>
    </source>
</evidence>
<comment type="caution">
    <text evidence="9">The sequence shown here is derived from an EMBL/GenBank/DDBJ whole genome shotgun (WGS) entry which is preliminary data.</text>
</comment>
<gene>
    <name evidence="9" type="ORF">WMO66_08410</name>
</gene>
<protein>
    <submittedName>
        <fullName evidence="9">Acyltransferase family protein</fullName>
    </submittedName>
</protein>
<feature type="transmembrane region" description="Helical" evidence="7">
    <location>
        <begin position="120"/>
        <end position="140"/>
    </location>
</feature>
<keyword evidence="9" id="KW-0808">Transferase</keyword>
<feature type="transmembrane region" description="Helical" evidence="7">
    <location>
        <begin position="77"/>
        <end position="100"/>
    </location>
</feature>
<evidence type="ECO:0000313" key="9">
    <source>
        <dbReference type="EMBL" id="MEQ2511266.1"/>
    </source>
</evidence>
<keyword evidence="10" id="KW-1185">Reference proteome</keyword>
<proteinExistence type="inferred from homology"/>
<dbReference type="Pfam" id="PF01757">
    <property type="entry name" value="Acyl_transf_3"/>
    <property type="match status" value="1"/>
</dbReference>
<dbReference type="RefSeq" id="WP_349135976.1">
    <property type="nucleotide sequence ID" value="NZ_JBBMFF010000222.1"/>
</dbReference>
<sequence length="338" mass="38456">MPEQAKRQTELDILRLAAMLAVIAMHSGGGTGVQIFGRAISNHAFVALIVWCVPVFFMISGRFFLDPQRDVTLRRVLTKYVPHIVTAFLSWSAVFTVYYIRSGGYAGLNAFGILAQFIEGPYHFWYLYTLVGLYLLTPFLRKIAEDDRLLRYFLLLFGVMNLVTQYLVYLPHVGPVLQDFFDWLHMEAVTGYVGYFMLGYFLWHSKDRISGRLEAAVYALGMASLFGTAVTEALIAPALQEADFVKQYMKPNVVLFSAAIFLFFLRRVAKIRFSERTARVFRTLTELGFGVYCIHALVNELLPTPGALRLIRVPCIYLVSLLAAWLLRKIPYIGKKIT</sequence>
<evidence type="ECO:0000256" key="4">
    <source>
        <dbReference type="ARBA" id="ARBA00022692"/>
    </source>
</evidence>
<comment type="subcellular location">
    <subcellularLocation>
        <location evidence="1">Cell membrane</location>
        <topology evidence="1">Multi-pass membrane protein</topology>
    </subcellularLocation>
</comment>
<feature type="domain" description="Acyltransferase 3" evidence="8">
    <location>
        <begin position="10"/>
        <end position="327"/>
    </location>
</feature>
<evidence type="ECO:0000256" key="7">
    <source>
        <dbReference type="SAM" id="Phobius"/>
    </source>
</evidence>
<feature type="transmembrane region" description="Helical" evidence="7">
    <location>
        <begin position="12"/>
        <end position="37"/>
    </location>
</feature>
<dbReference type="EMBL" id="JBBMFF010000222">
    <property type="protein sequence ID" value="MEQ2511266.1"/>
    <property type="molecule type" value="Genomic_DNA"/>
</dbReference>